<dbReference type="EMBL" id="FQXZ01000004">
    <property type="protein sequence ID" value="SHH66166.1"/>
    <property type="molecule type" value="Genomic_DNA"/>
</dbReference>
<evidence type="ECO:0000259" key="3">
    <source>
        <dbReference type="Pfam" id="PF01389"/>
    </source>
</evidence>
<dbReference type="GO" id="GO:0015288">
    <property type="term" value="F:porin activity"/>
    <property type="evidence" value="ECO:0007669"/>
    <property type="project" value="UniProtKB-KW"/>
</dbReference>
<evidence type="ECO:0000313" key="5">
    <source>
        <dbReference type="Proteomes" id="UP000184608"/>
    </source>
</evidence>
<dbReference type="GO" id="GO:0046930">
    <property type="term" value="C:pore complex"/>
    <property type="evidence" value="ECO:0007669"/>
    <property type="project" value="UniProtKB-KW"/>
</dbReference>
<name>A0A1M5UTA8_9VIBR</name>
<dbReference type="RefSeq" id="WP_073601966.1">
    <property type="nucleotide sequence ID" value="NZ_FQXZ01000004.1"/>
</dbReference>
<keyword evidence="4" id="KW-0812">Transmembrane</keyword>
<dbReference type="OrthoDB" id="7620169at2"/>
<dbReference type="InterPro" id="IPR000498">
    <property type="entry name" value="OmpA-like_TM_dom"/>
</dbReference>
<feature type="domain" description="Outer membrane protein OmpA-like transmembrane" evidence="3">
    <location>
        <begin position="40"/>
        <end position="188"/>
    </location>
</feature>
<dbReference type="Pfam" id="PF01389">
    <property type="entry name" value="OmpA_membrane"/>
    <property type="match status" value="1"/>
</dbReference>
<accession>A0A1M5UTA8</accession>
<protein>
    <submittedName>
        <fullName evidence="4">OmpA-like transmembrane domain protein</fullName>
    </submittedName>
</protein>
<dbReference type="PROSITE" id="PS51257">
    <property type="entry name" value="PROKAR_LIPOPROTEIN"/>
    <property type="match status" value="1"/>
</dbReference>
<keyword evidence="4" id="KW-0472">Membrane</keyword>
<reference evidence="4 5" key="1">
    <citation type="submission" date="2016-11" db="EMBL/GenBank/DDBJ databases">
        <authorList>
            <person name="Jaros S."/>
            <person name="Januszkiewicz K."/>
            <person name="Wedrychowicz H."/>
        </authorList>
    </citation>
    <scope>NUCLEOTIDE SEQUENCE [LARGE SCALE GENOMIC DNA]</scope>
    <source>
        <strain evidence="4 5">CECT 7868</strain>
    </source>
</reference>
<sequence length="215" mass="23577">MKKIYLLLIAGSAATTSCHVFSETEVSTELPQNPWQFSLGAGWPLTDTDASAVNHALRQAGESQLRVSDISQRPGFSLWAGYQWSAHYRLEAGYLNFGPASGHLSGFVNNPQTASQILTDQFPLSAQGIAFTIKPSYNLSDSLSVYARGGPFFNKSEISAGQLAEKTVRGMDLLLGVGAQWMFSQSWGIGMDWNRGLIESRQTDLITFNIVYMPE</sequence>
<keyword evidence="5" id="KW-1185">Reference proteome</keyword>
<dbReference type="Proteomes" id="UP000184608">
    <property type="component" value="Unassembled WGS sequence"/>
</dbReference>
<dbReference type="GO" id="GO:0009279">
    <property type="term" value="C:cell outer membrane"/>
    <property type="evidence" value="ECO:0007669"/>
    <property type="project" value="InterPro"/>
</dbReference>
<organism evidence="4 5">
    <name type="scientific">Vibrio aerogenes CECT 7868</name>
    <dbReference type="NCBI Taxonomy" id="1216006"/>
    <lineage>
        <taxon>Bacteria</taxon>
        <taxon>Pseudomonadati</taxon>
        <taxon>Pseudomonadota</taxon>
        <taxon>Gammaproteobacteria</taxon>
        <taxon>Vibrionales</taxon>
        <taxon>Vibrionaceae</taxon>
        <taxon>Vibrio</taxon>
    </lineage>
</organism>
<dbReference type="InterPro" id="IPR011250">
    <property type="entry name" value="OMP/PagP_B-barrel"/>
</dbReference>
<dbReference type="SUPFAM" id="SSF56925">
    <property type="entry name" value="OMPA-like"/>
    <property type="match status" value="1"/>
</dbReference>
<comment type="similarity">
    <text evidence="1">Belongs to the outer membrane OOP (TC 1.B.6) superfamily. OmpA family.</text>
</comment>
<evidence type="ECO:0000256" key="2">
    <source>
        <dbReference type="ARBA" id="ARBA00023114"/>
    </source>
</evidence>
<keyword evidence="2" id="KW-0813">Transport</keyword>
<dbReference type="AlphaFoldDB" id="A0A1M5UTA8"/>
<evidence type="ECO:0000313" key="4">
    <source>
        <dbReference type="EMBL" id="SHH66166.1"/>
    </source>
</evidence>
<proteinExistence type="inferred from homology"/>
<keyword evidence="2" id="KW-0406">Ion transport</keyword>
<evidence type="ECO:0000256" key="1">
    <source>
        <dbReference type="ARBA" id="ARBA00005710"/>
    </source>
</evidence>
<dbReference type="STRING" id="1216006.VA7868_00167"/>
<keyword evidence="2" id="KW-0626">Porin</keyword>
<gene>
    <name evidence="4" type="ORF">VA7868_00167</name>
</gene>
<dbReference type="Gene3D" id="2.40.160.20">
    <property type="match status" value="1"/>
</dbReference>